<evidence type="ECO:0000313" key="1">
    <source>
        <dbReference type="EMBL" id="KRT54001.1"/>
    </source>
</evidence>
<reference evidence="1 2" key="1">
    <citation type="submission" date="2015-11" db="EMBL/GenBank/DDBJ databases">
        <title>The genome of Candidatus Endoriftia persephone in Ridgeia piscesae and population structure of the North Eastern Pacific vestimentiferan symbionts.</title>
        <authorList>
            <person name="Perez M."/>
            <person name="Juniper K.S."/>
        </authorList>
    </citation>
    <scope>NUCLEOTIDE SEQUENCE [LARGE SCALE GENOMIC DNA]</scope>
    <source>
        <strain evidence="1">Ind11</strain>
    </source>
</reference>
<organism evidence="1 2">
    <name type="scientific">endosymbiont of Ridgeia piscesae</name>
    <dbReference type="NCBI Taxonomy" id="54398"/>
    <lineage>
        <taxon>Bacteria</taxon>
        <taxon>Pseudomonadati</taxon>
        <taxon>Pseudomonadota</taxon>
        <taxon>Gammaproteobacteria</taxon>
        <taxon>sulfur-oxidizing symbionts</taxon>
    </lineage>
</organism>
<gene>
    <name evidence="1" type="ORF">Ga0074115_102103</name>
</gene>
<evidence type="ECO:0000313" key="2">
    <source>
        <dbReference type="Proteomes" id="UP000051634"/>
    </source>
</evidence>
<name>A0A0T5YU33_9GAMM</name>
<dbReference type="RefSeq" id="WP_232432848.1">
    <property type="nucleotide sequence ID" value="NZ_KQ557116.1"/>
</dbReference>
<evidence type="ECO:0008006" key="3">
    <source>
        <dbReference type="Google" id="ProtNLM"/>
    </source>
</evidence>
<accession>A0A0T5YU33</accession>
<sequence>MNKHKVIVGFRLLVVGLLATFEVMAEPNTIEVRLAAFWASTATELRLDSKDGTIGTSFNMEDQLGLGEREILPMLDITYRFNESHAIDLSYVELSRSGSSMLNSTITIDGEDYTVDTLVDSFFDSKVARLAWRYKLYQDEDWQIESLLGVHVTSLSTGISTRLAGPSYDADVSIPLPSLGLDGAYWISPKLKLDAWAQVFALDYDAYSGSLVNGSISVRYDFSENFGIGGGYTYYGYSLSADDDNLRGEFDYTFQGPMLYLQAGY</sequence>
<protein>
    <recommendedName>
        <fullName evidence="3">Outer membrane protein beta-barrel domain-containing protein</fullName>
    </recommendedName>
</protein>
<dbReference type="EMBL" id="LDXT01000094">
    <property type="protein sequence ID" value="KRT54001.1"/>
    <property type="molecule type" value="Genomic_DNA"/>
</dbReference>
<proteinExistence type="predicted"/>
<comment type="caution">
    <text evidence="1">The sequence shown here is derived from an EMBL/GenBank/DDBJ whole genome shotgun (WGS) entry which is preliminary data.</text>
</comment>
<keyword evidence="2" id="KW-1185">Reference proteome</keyword>
<dbReference type="Proteomes" id="UP000051634">
    <property type="component" value="Unassembled WGS sequence"/>
</dbReference>
<dbReference type="AlphaFoldDB" id="A0A0T5YU33"/>